<dbReference type="Proteomes" id="UP000192247">
    <property type="component" value="Unassembled WGS sequence"/>
</dbReference>
<sequence length="239" mass="25846">MPEGPGAGGGAEGGGGVDEDLRARCVALEKAYVHEVYRQLSAAAPKLLADVTAFLSELDPSSIVADVGCGPGRYLACRSDLTVIGVDACWGMAEQFRQRAKRSPHDAVCADNLRLPLRDETFDAVLSVAVVHHFASKERRIEALRELARITRIGGRVLITVWAMDGWRSQSDGAGRRFESQDILVPYRQPSICTACHQSCSHANNCVQTAILNNLSGTCLPVRDKNNSRVPSALAMKYP</sequence>
<dbReference type="GO" id="GO:0005737">
    <property type="term" value="C:cytoplasm"/>
    <property type="evidence" value="ECO:0007669"/>
    <property type="project" value="TreeGrafter"/>
</dbReference>
<dbReference type="EMBL" id="MNPL01015886">
    <property type="protein sequence ID" value="OQR70874.1"/>
    <property type="molecule type" value="Genomic_DNA"/>
</dbReference>
<feature type="domain" description="Methyltransferase type 11" evidence="3">
    <location>
        <begin position="66"/>
        <end position="159"/>
    </location>
</feature>
<dbReference type="Gene3D" id="3.40.50.150">
    <property type="entry name" value="Vaccinia Virus protein VP39"/>
    <property type="match status" value="1"/>
</dbReference>
<dbReference type="SUPFAM" id="SSF53335">
    <property type="entry name" value="S-adenosyl-L-methionine-dependent methyltransferases"/>
    <property type="match status" value="1"/>
</dbReference>
<organism evidence="4 5">
    <name type="scientific">Tropilaelaps mercedesae</name>
    <dbReference type="NCBI Taxonomy" id="418985"/>
    <lineage>
        <taxon>Eukaryota</taxon>
        <taxon>Metazoa</taxon>
        <taxon>Ecdysozoa</taxon>
        <taxon>Arthropoda</taxon>
        <taxon>Chelicerata</taxon>
        <taxon>Arachnida</taxon>
        <taxon>Acari</taxon>
        <taxon>Parasitiformes</taxon>
        <taxon>Mesostigmata</taxon>
        <taxon>Gamasina</taxon>
        <taxon>Dermanyssoidea</taxon>
        <taxon>Laelapidae</taxon>
        <taxon>Tropilaelaps</taxon>
    </lineage>
</organism>
<evidence type="ECO:0000256" key="1">
    <source>
        <dbReference type="ARBA" id="ARBA00022603"/>
    </source>
</evidence>
<dbReference type="InParanoid" id="A0A1V9XBF9"/>
<dbReference type="OrthoDB" id="271595at2759"/>
<dbReference type="PANTHER" id="PTHR13069">
    <property type="entry name" value="ALKYLATED DNA REPAIR PROTEIN ALKB HOMOLOG 8"/>
    <property type="match status" value="1"/>
</dbReference>
<comment type="caution">
    <text evidence="4">The sequence shown here is derived from an EMBL/GenBank/DDBJ whole genome shotgun (WGS) entry which is preliminary data.</text>
</comment>
<dbReference type="STRING" id="418985.A0A1V9XBF9"/>
<dbReference type="Pfam" id="PF08241">
    <property type="entry name" value="Methyltransf_11"/>
    <property type="match status" value="1"/>
</dbReference>
<dbReference type="AlphaFoldDB" id="A0A1V9XBF9"/>
<evidence type="ECO:0000259" key="3">
    <source>
        <dbReference type="Pfam" id="PF08241"/>
    </source>
</evidence>
<evidence type="ECO:0000313" key="4">
    <source>
        <dbReference type="EMBL" id="OQR70874.1"/>
    </source>
</evidence>
<evidence type="ECO:0000313" key="5">
    <source>
        <dbReference type="Proteomes" id="UP000192247"/>
    </source>
</evidence>
<protein>
    <recommendedName>
        <fullName evidence="3">Methyltransferase type 11 domain-containing protein</fullName>
    </recommendedName>
</protein>
<gene>
    <name evidence="4" type="ORF">BIW11_11347</name>
</gene>
<dbReference type="GO" id="GO:0008757">
    <property type="term" value="F:S-adenosylmethionine-dependent methyltransferase activity"/>
    <property type="evidence" value="ECO:0007669"/>
    <property type="project" value="InterPro"/>
</dbReference>
<dbReference type="GO" id="GO:0030488">
    <property type="term" value="P:tRNA methylation"/>
    <property type="evidence" value="ECO:0007669"/>
    <property type="project" value="TreeGrafter"/>
</dbReference>
<dbReference type="PANTHER" id="PTHR13069:SF37">
    <property type="entry name" value="FIRE DANCER"/>
    <property type="match status" value="1"/>
</dbReference>
<keyword evidence="2" id="KW-0808">Transferase</keyword>
<keyword evidence="1" id="KW-0489">Methyltransferase</keyword>
<dbReference type="GO" id="GO:0005634">
    <property type="term" value="C:nucleus"/>
    <property type="evidence" value="ECO:0007669"/>
    <property type="project" value="TreeGrafter"/>
</dbReference>
<dbReference type="InterPro" id="IPR029063">
    <property type="entry name" value="SAM-dependent_MTases_sf"/>
</dbReference>
<reference evidence="4 5" key="1">
    <citation type="journal article" date="2017" name="Gigascience">
        <title>Draft genome of the honey bee ectoparasitic mite, Tropilaelaps mercedesae, is shaped by the parasitic life history.</title>
        <authorList>
            <person name="Dong X."/>
            <person name="Armstrong S.D."/>
            <person name="Xia D."/>
            <person name="Makepeace B.L."/>
            <person name="Darby A.C."/>
            <person name="Kadowaki T."/>
        </authorList>
    </citation>
    <scope>NUCLEOTIDE SEQUENCE [LARGE SCALE GENOMIC DNA]</scope>
    <source>
        <strain evidence="4">Wuxi-XJTLU</strain>
    </source>
</reference>
<name>A0A1V9XBF9_9ACAR</name>
<accession>A0A1V9XBF9</accession>
<dbReference type="GO" id="GO:0106335">
    <property type="term" value="F:tRNA (5-carboxymethyluridine(34)-5-O)-methyltransferase activity"/>
    <property type="evidence" value="ECO:0007669"/>
    <property type="project" value="TreeGrafter"/>
</dbReference>
<evidence type="ECO:0000256" key="2">
    <source>
        <dbReference type="ARBA" id="ARBA00022679"/>
    </source>
</evidence>
<dbReference type="GO" id="GO:0002098">
    <property type="term" value="P:tRNA wobble uridine modification"/>
    <property type="evidence" value="ECO:0007669"/>
    <property type="project" value="TreeGrafter"/>
</dbReference>
<dbReference type="InterPro" id="IPR051422">
    <property type="entry name" value="AlkB_tRNA_MeTrf/Diox"/>
</dbReference>
<dbReference type="GO" id="GO:0000049">
    <property type="term" value="F:tRNA binding"/>
    <property type="evidence" value="ECO:0007669"/>
    <property type="project" value="TreeGrafter"/>
</dbReference>
<dbReference type="InterPro" id="IPR013216">
    <property type="entry name" value="Methyltransf_11"/>
</dbReference>
<proteinExistence type="predicted"/>
<dbReference type="CDD" id="cd02440">
    <property type="entry name" value="AdoMet_MTases"/>
    <property type="match status" value="1"/>
</dbReference>
<keyword evidence="5" id="KW-1185">Reference proteome</keyword>